<keyword evidence="3" id="KW-1185">Reference proteome</keyword>
<dbReference type="Proteomes" id="UP001159364">
    <property type="component" value="Linkage Group LG10"/>
</dbReference>
<feature type="region of interest" description="Disordered" evidence="1">
    <location>
        <begin position="28"/>
        <end position="134"/>
    </location>
</feature>
<reference evidence="2 3" key="1">
    <citation type="submission" date="2021-09" db="EMBL/GenBank/DDBJ databases">
        <title>Genomic insights and catalytic innovation underlie evolution of tropane alkaloids biosynthesis.</title>
        <authorList>
            <person name="Wang Y.-J."/>
            <person name="Tian T."/>
            <person name="Huang J.-P."/>
            <person name="Huang S.-X."/>
        </authorList>
    </citation>
    <scope>NUCLEOTIDE SEQUENCE [LARGE SCALE GENOMIC DNA]</scope>
    <source>
        <strain evidence="2">KIB-2018</strain>
        <tissue evidence="2">Leaf</tissue>
    </source>
</reference>
<sequence length="336" mass="35910">MKTPSTAPQGRPSRRIVLQLVFPLPELAPSASLPVSGTAPSLTPGTGLRPLHQGDDVASTVEEEIEQGSDDTEEREDTDEEGVQEPSTLPSDSRADKVPESAPGVNLPPASTVITLQPPTQCSPEQREVREAARPPTHDMALLENLDPALHEHHVASMDSRGPTLAALLPSTSSLSGPAGPTIVHPPAIDDTSRPSGPGDTVCLGQGMSTGIRQIKGKEPVSTGPKRGLGIQVETTWSQSRDGYAQFTLCSKLADLKHPLRHLNRSAFSHISSRVREAQQDFHCRYQEFLAHPEDDVLRFAFSDALGIPTGGIRVLGAGLDLLWYCVASTGVLSWS</sequence>
<name>A0AAV8SJY8_9ROSI</name>
<feature type="compositionally biased region" description="Basic and acidic residues" evidence="1">
    <location>
        <begin position="125"/>
        <end position="134"/>
    </location>
</feature>
<protein>
    <submittedName>
        <fullName evidence="2">Uncharacterized protein</fullName>
    </submittedName>
</protein>
<accession>A0AAV8SJY8</accession>
<organism evidence="2 3">
    <name type="scientific">Erythroxylum novogranatense</name>
    <dbReference type="NCBI Taxonomy" id="1862640"/>
    <lineage>
        <taxon>Eukaryota</taxon>
        <taxon>Viridiplantae</taxon>
        <taxon>Streptophyta</taxon>
        <taxon>Embryophyta</taxon>
        <taxon>Tracheophyta</taxon>
        <taxon>Spermatophyta</taxon>
        <taxon>Magnoliopsida</taxon>
        <taxon>eudicotyledons</taxon>
        <taxon>Gunneridae</taxon>
        <taxon>Pentapetalae</taxon>
        <taxon>rosids</taxon>
        <taxon>fabids</taxon>
        <taxon>Malpighiales</taxon>
        <taxon>Erythroxylaceae</taxon>
        <taxon>Erythroxylum</taxon>
    </lineage>
</organism>
<dbReference type="AlphaFoldDB" id="A0AAV8SJY8"/>
<evidence type="ECO:0000256" key="1">
    <source>
        <dbReference type="SAM" id="MobiDB-lite"/>
    </source>
</evidence>
<comment type="caution">
    <text evidence="2">The sequence shown here is derived from an EMBL/GenBank/DDBJ whole genome shotgun (WGS) entry which is preliminary data.</text>
</comment>
<evidence type="ECO:0000313" key="2">
    <source>
        <dbReference type="EMBL" id="KAJ8752379.1"/>
    </source>
</evidence>
<proteinExistence type="predicted"/>
<feature type="compositionally biased region" description="Polar residues" evidence="1">
    <location>
        <begin position="112"/>
        <end position="124"/>
    </location>
</feature>
<evidence type="ECO:0000313" key="3">
    <source>
        <dbReference type="Proteomes" id="UP001159364"/>
    </source>
</evidence>
<dbReference type="EMBL" id="JAIWQS010000010">
    <property type="protein sequence ID" value="KAJ8752379.1"/>
    <property type="molecule type" value="Genomic_DNA"/>
</dbReference>
<gene>
    <name evidence="2" type="ORF">K2173_004015</name>
</gene>
<feature type="compositionally biased region" description="Acidic residues" evidence="1">
    <location>
        <begin position="61"/>
        <end position="83"/>
    </location>
</feature>